<evidence type="ECO:0000259" key="2">
    <source>
        <dbReference type="Pfam" id="PF01370"/>
    </source>
</evidence>
<dbReference type="SUPFAM" id="SSF51735">
    <property type="entry name" value="NAD(P)-binding Rossmann-fold domains"/>
    <property type="match status" value="1"/>
</dbReference>
<dbReference type="Gene3D" id="3.40.50.720">
    <property type="entry name" value="NAD(P)-binding Rossmann-like Domain"/>
    <property type="match status" value="1"/>
</dbReference>
<dbReference type="RefSeq" id="WP_085493906.1">
    <property type="nucleotide sequence ID" value="NZ_FXAZ01000001.1"/>
</dbReference>
<sequence>MNRILVTGAAGFIGSHLCEELLKDEGNEVIGLDAYLDYTTPVWVKERHLSSLLTHPRFKHVKDDLLTVNWEQLLPGIDIVYHLAGMPGVRASFGPDFALYAKHNIVATQRLLEACKDSLVKRVIFASTSSVYGERKGKVDEDDLVLPLSPYGVSKLTCEHLCRIYSEQEGIPIVILRFFTVYGPRQRPDMAFHRFIKHMVEGVPIPLYGDGTQSRDFTYVGDCVRAVAAAATAKHLIGETINIGGRERASINTCIALIEQLLGQKASIRWMGHPAGEPKSTWADVSKAEKLLGYAPVVDLKDGLAAQIRYVQELYKR</sequence>
<protein>
    <submittedName>
        <fullName evidence="3">Nucleoside-diphosphate-sugar epimerase</fullName>
    </submittedName>
</protein>
<keyword evidence="4" id="KW-1185">Reference proteome</keyword>
<comment type="similarity">
    <text evidence="1">Belongs to the NAD(P)-dependent epimerase/dehydratase family.</text>
</comment>
<dbReference type="InterPro" id="IPR001509">
    <property type="entry name" value="Epimerase_deHydtase"/>
</dbReference>
<evidence type="ECO:0000313" key="3">
    <source>
        <dbReference type="EMBL" id="SMG10433.1"/>
    </source>
</evidence>
<dbReference type="PRINTS" id="PR01713">
    <property type="entry name" value="NUCEPIMERASE"/>
</dbReference>
<accession>A0A1X7I7D4</accession>
<proteinExistence type="inferred from homology"/>
<dbReference type="EMBL" id="FXAZ01000001">
    <property type="protein sequence ID" value="SMG10433.1"/>
    <property type="molecule type" value="Genomic_DNA"/>
</dbReference>
<dbReference type="STRING" id="1852522.SAMN06295960_0192"/>
<evidence type="ECO:0000313" key="4">
    <source>
        <dbReference type="Proteomes" id="UP000193834"/>
    </source>
</evidence>
<dbReference type="OrthoDB" id="9811743at2"/>
<dbReference type="PANTHER" id="PTHR43000">
    <property type="entry name" value="DTDP-D-GLUCOSE 4,6-DEHYDRATASE-RELATED"/>
    <property type="match status" value="1"/>
</dbReference>
<organism evidence="3 4">
    <name type="scientific">Paenibacillus aquistagni</name>
    <dbReference type="NCBI Taxonomy" id="1852522"/>
    <lineage>
        <taxon>Bacteria</taxon>
        <taxon>Bacillati</taxon>
        <taxon>Bacillota</taxon>
        <taxon>Bacilli</taxon>
        <taxon>Bacillales</taxon>
        <taxon>Paenibacillaceae</taxon>
        <taxon>Paenibacillus</taxon>
    </lineage>
</organism>
<evidence type="ECO:0000256" key="1">
    <source>
        <dbReference type="ARBA" id="ARBA00007637"/>
    </source>
</evidence>
<dbReference type="Pfam" id="PF01370">
    <property type="entry name" value="Epimerase"/>
    <property type="match status" value="1"/>
</dbReference>
<dbReference type="Proteomes" id="UP000193834">
    <property type="component" value="Unassembled WGS sequence"/>
</dbReference>
<name>A0A1X7I7D4_9BACL</name>
<dbReference type="AlphaFoldDB" id="A0A1X7I7D4"/>
<gene>
    <name evidence="3" type="ORF">SAMN06295960_0192</name>
</gene>
<dbReference type="InterPro" id="IPR036291">
    <property type="entry name" value="NAD(P)-bd_dom_sf"/>
</dbReference>
<feature type="domain" description="NAD-dependent epimerase/dehydratase" evidence="2">
    <location>
        <begin position="4"/>
        <end position="244"/>
    </location>
</feature>
<reference evidence="3 4" key="1">
    <citation type="submission" date="2017-04" db="EMBL/GenBank/DDBJ databases">
        <authorList>
            <person name="Afonso C.L."/>
            <person name="Miller P.J."/>
            <person name="Scott M.A."/>
            <person name="Spackman E."/>
            <person name="Goraichik I."/>
            <person name="Dimitrov K.M."/>
            <person name="Suarez D.L."/>
            <person name="Swayne D.E."/>
        </authorList>
    </citation>
    <scope>NUCLEOTIDE SEQUENCE [LARGE SCALE GENOMIC DNA]</scope>
    <source>
        <strain evidence="3 4">11</strain>
    </source>
</reference>